<evidence type="ECO:0000256" key="5">
    <source>
        <dbReference type="ARBA" id="ARBA00022927"/>
    </source>
</evidence>
<dbReference type="HAMAP" id="MF_00236">
    <property type="entry name" value="TatA_E"/>
    <property type="match status" value="1"/>
</dbReference>
<comment type="subunit">
    <text evidence="9">The Tat system comprises two distinct complexes: a TatABC complex, containing multiple copies of TatA, TatB and TatC subunits, and a separate TatA complex, containing only TatA subunits. Substrates initially bind to the TatABC complex, which probably triggers association of the separate TatA complex to form the active translocon.</text>
</comment>
<evidence type="ECO:0000256" key="2">
    <source>
        <dbReference type="ARBA" id="ARBA00022448"/>
    </source>
</evidence>
<dbReference type="PANTHER" id="PTHR42982:SF1">
    <property type="entry name" value="SEC-INDEPENDENT PROTEIN TRANSLOCASE PROTEIN TATA"/>
    <property type="match status" value="1"/>
</dbReference>
<dbReference type="OrthoDB" id="7161179at2"/>
<evidence type="ECO:0000256" key="8">
    <source>
        <dbReference type="ARBA" id="ARBA00023136"/>
    </source>
</evidence>
<gene>
    <name evidence="9" type="primary">tatA</name>
    <name evidence="11" type="ORF">sS8_3616</name>
</gene>
<feature type="compositionally biased region" description="Basic and acidic residues" evidence="10">
    <location>
        <begin position="61"/>
        <end position="70"/>
    </location>
</feature>
<sequence length="70" mass="7606">MGLSIWQLMLVAVLFLLMFGRGKIPALMSDLAAGIKNFKSGLRDDELERTQASGQSGPKAESGRPEKENV</sequence>
<evidence type="ECO:0000256" key="1">
    <source>
        <dbReference type="ARBA" id="ARBA00004162"/>
    </source>
</evidence>
<reference evidence="11 12" key="1">
    <citation type="submission" date="2016-12" db="EMBL/GenBank/DDBJ databases">
        <title>Genome sequencing of Methylocaldum marinum.</title>
        <authorList>
            <person name="Takeuchi M."/>
            <person name="Kamagata Y."/>
            <person name="Hiraoka S."/>
            <person name="Oshima K."/>
            <person name="Hattori M."/>
            <person name="Iwasaki W."/>
        </authorList>
    </citation>
    <scope>NUCLEOTIDE SEQUENCE [LARGE SCALE GENOMIC DNA]</scope>
    <source>
        <strain evidence="11 12">S8</strain>
    </source>
</reference>
<protein>
    <recommendedName>
        <fullName evidence="9">Sec-independent protein translocase protein TatA</fullName>
    </recommendedName>
</protein>
<dbReference type="KEGG" id="mmai:sS8_3616"/>
<dbReference type="NCBIfam" id="TIGR01411">
    <property type="entry name" value="tatAE"/>
    <property type="match status" value="1"/>
</dbReference>
<dbReference type="RefSeq" id="WP_119630842.1">
    <property type="nucleotide sequence ID" value="NZ_AP017928.1"/>
</dbReference>
<dbReference type="GO" id="GO:0008320">
    <property type="term" value="F:protein transmembrane transporter activity"/>
    <property type="evidence" value="ECO:0007669"/>
    <property type="project" value="UniProtKB-UniRule"/>
</dbReference>
<feature type="region of interest" description="Disordered" evidence="10">
    <location>
        <begin position="46"/>
        <end position="70"/>
    </location>
</feature>
<comment type="function">
    <text evidence="9">Part of the twin-arginine translocation (Tat) system that transports large folded proteins containing a characteristic twin-arginine motif in their signal peptide across membranes. TatA could form the protein-conducting channel of the Tat system.</text>
</comment>
<keyword evidence="5 9" id="KW-0653">Protein transport</keyword>
<name>A0A250KV55_9GAMM</name>
<evidence type="ECO:0000256" key="9">
    <source>
        <dbReference type="HAMAP-Rule" id="MF_00236"/>
    </source>
</evidence>
<dbReference type="InterPro" id="IPR003369">
    <property type="entry name" value="TatA/B/E"/>
</dbReference>
<keyword evidence="2 9" id="KW-0813">Transport</keyword>
<keyword evidence="12" id="KW-1185">Reference proteome</keyword>
<dbReference type="Proteomes" id="UP000266313">
    <property type="component" value="Chromosome"/>
</dbReference>
<keyword evidence="6 9" id="KW-1133">Transmembrane helix</keyword>
<dbReference type="GO" id="GO:0043953">
    <property type="term" value="P:protein transport by the Tat complex"/>
    <property type="evidence" value="ECO:0007669"/>
    <property type="project" value="UniProtKB-UniRule"/>
</dbReference>
<keyword evidence="4 9" id="KW-0812">Transmembrane</keyword>
<evidence type="ECO:0000256" key="6">
    <source>
        <dbReference type="ARBA" id="ARBA00022989"/>
    </source>
</evidence>
<dbReference type="InterPro" id="IPR006312">
    <property type="entry name" value="TatA/E"/>
</dbReference>
<dbReference type="Gene3D" id="1.20.5.3310">
    <property type="match status" value="1"/>
</dbReference>
<evidence type="ECO:0000256" key="3">
    <source>
        <dbReference type="ARBA" id="ARBA00022475"/>
    </source>
</evidence>
<comment type="subcellular location">
    <subcellularLocation>
        <location evidence="1 9">Cell membrane</location>
        <topology evidence="1 9">Single-pass membrane protein</topology>
    </subcellularLocation>
</comment>
<keyword evidence="7 9" id="KW-0811">Translocation</keyword>
<accession>A0A250KV55</accession>
<comment type="similarity">
    <text evidence="9">Belongs to the TatA/E family.</text>
</comment>
<evidence type="ECO:0000256" key="7">
    <source>
        <dbReference type="ARBA" id="ARBA00023010"/>
    </source>
</evidence>
<proteinExistence type="inferred from homology"/>
<dbReference type="EMBL" id="AP017928">
    <property type="protein sequence ID" value="BBA35553.1"/>
    <property type="molecule type" value="Genomic_DNA"/>
</dbReference>
<evidence type="ECO:0000256" key="10">
    <source>
        <dbReference type="SAM" id="MobiDB-lite"/>
    </source>
</evidence>
<dbReference type="GO" id="GO:0033281">
    <property type="term" value="C:TAT protein transport complex"/>
    <property type="evidence" value="ECO:0007669"/>
    <property type="project" value="UniProtKB-UniRule"/>
</dbReference>
<organism evidence="11 12">
    <name type="scientific">Methylocaldum marinum</name>
    <dbReference type="NCBI Taxonomy" id="1432792"/>
    <lineage>
        <taxon>Bacteria</taxon>
        <taxon>Pseudomonadati</taxon>
        <taxon>Pseudomonadota</taxon>
        <taxon>Gammaproteobacteria</taxon>
        <taxon>Methylococcales</taxon>
        <taxon>Methylococcaceae</taxon>
        <taxon>Methylocaldum</taxon>
    </lineage>
</organism>
<evidence type="ECO:0000313" key="12">
    <source>
        <dbReference type="Proteomes" id="UP000266313"/>
    </source>
</evidence>
<dbReference type="AlphaFoldDB" id="A0A250KV55"/>
<evidence type="ECO:0000313" key="11">
    <source>
        <dbReference type="EMBL" id="BBA35553.1"/>
    </source>
</evidence>
<keyword evidence="8 9" id="KW-0472">Membrane</keyword>
<dbReference type="Pfam" id="PF02416">
    <property type="entry name" value="TatA_B_E"/>
    <property type="match status" value="1"/>
</dbReference>
<dbReference type="PANTHER" id="PTHR42982">
    <property type="entry name" value="SEC-INDEPENDENT PROTEIN TRANSLOCASE PROTEIN TATA"/>
    <property type="match status" value="1"/>
</dbReference>
<keyword evidence="3 9" id="KW-1003">Cell membrane</keyword>
<evidence type="ECO:0000256" key="4">
    <source>
        <dbReference type="ARBA" id="ARBA00022692"/>
    </source>
</evidence>